<dbReference type="AlphaFoldDB" id="A0A9N9GL00"/>
<comment type="caution">
    <text evidence="1">The sequence shown here is derived from an EMBL/GenBank/DDBJ whole genome shotgun (WGS) entry which is preliminary data.</text>
</comment>
<feature type="non-terminal residue" evidence="1">
    <location>
        <position position="84"/>
    </location>
</feature>
<accession>A0A9N9GL00</accession>
<proteinExistence type="predicted"/>
<organism evidence="1 2">
    <name type="scientific">Acaulospora morrowiae</name>
    <dbReference type="NCBI Taxonomy" id="94023"/>
    <lineage>
        <taxon>Eukaryota</taxon>
        <taxon>Fungi</taxon>
        <taxon>Fungi incertae sedis</taxon>
        <taxon>Mucoromycota</taxon>
        <taxon>Glomeromycotina</taxon>
        <taxon>Glomeromycetes</taxon>
        <taxon>Diversisporales</taxon>
        <taxon>Acaulosporaceae</taxon>
        <taxon>Acaulospora</taxon>
    </lineage>
</organism>
<name>A0A9N9GL00_9GLOM</name>
<dbReference type="OrthoDB" id="2440646at2759"/>
<reference evidence="1" key="1">
    <citation type="submission" date="2021-06" db="EMBL/GenBank/DDBJ databases">
        <authorList>
            <person name="Kallberg Y."/>
            <person name="Tangrot J."/>
            <person name="Rosling A."/>
        </authorList>
    </citation>
    <scope>NUCLEOTIDE SEQUENCE</scope>
    <source>
        <strain evidence="1">CL551</strain>
    </source>
</reference>
<evidence type="ECO:0000313" key="2">
    <source>
        <dbReference type="Proteomes" id="UP000789342"/>
    </source>
</evidence>
<dbReference type="EMBL" id="CAJVPV010007389">
    <property type="protein sequence ID" value="CAG8618247.1"/>
    <property type="molecule type" value="Genomic_DNA"/>
</dbReference>
<keyword evidence="2" id="KW-1185">Reference proteome</keyword>
<sequence>MKEKHEFFGEVEEETDRQVVIKPIKNQQSKNLTKPSSNKDESLINKEFNRLSMITGDNERDILFREENMGPALKRRAVAVHIAK</sequence>
<dbReference type="Proteomes" id="UP000789342">
    <property type="component" value="Unassembled WGS sequence"/>
</dbReference>
<protein>
    <submittedName>
        <fullName evidence="1">9579_t:CDS:1</fullName>
    </submittedName>
</protein>
<gene>
    <name evidence="1" type="ORF">AMORRO_LOCUS8542</name>
</gene>
<evidence type="ECO:0000313" key="1">
    <source>
        <dbReference type="EMBL" id="CAG8618247.1"/>
    </source>
</evidence>